<keyword evidence="3" id="KW-0819">tRNA processing</keyword>
<dbReference type="InterPro" id="IPR048741">
    <property type="entry name" value="Pus10-like_C"/>
</dbReference>
<dbReference type="AlphaFoldDB" id="A0A1B6HWQ8"/>
<dbReference type="Gene3D" id="3.30.70.3190">
    <property type="match status" value="1"/>
</dbReference>
<evidence type="ECO:0000256" key="1">
    <source>
        <dbReference type="ARBA" id="ARBA00009652"/>
    </source>
</evidence>
<name>A0A1B6HWQ8_9HEMI</name>
<dbReference type="GO" id="GO:0160148">
    <property type="term" value="F:tRNA pseudouridine(55) synthase activity"/>
    <property type="evidence" value="ECO:0007669"/>
    <property type="project" value="UniProtKB-EC"/>
</dbReference>
<proteinExistence type="inferred from homology"/>
<evidence type="ECO:0000259" key="8">
    <source>
        <dbReference type="Pfam" id="PF21237"/>
    </source>
</evidence>
<dbReference type="InterPro" id="IPR020103">
    <property type="entry name" value="PsdUridine_synth_cat_dom_sf"/>
</dbReference>
<evidence type="ECO:0000256" key="5">
    <source>
        <dbReference type="ARBA" id="ARBA00075270"/>
    </source>
</evidence>
<dbReference type="FunFam" id="3.30.70.2510:FF:000001">
    <property type="entry name" value="tRNA pseudouridine synthase Pus10"/>
    <property type="match status" value="1"/>
</dbReference>
<feature type="domain" description="Pus10 N-terminal eukaryotes" evidence="8">
    <location>
        <begin position="78"/>
        <end position="262"/>
    </location>
</feature>
<evidence type="ECO:0000256" key="2">
    <source>
        <dbReference type="ARBA" id="ARBA00012787"/>
    </source>
</evidence>
<evidence type="ECO:0000256" key="3">
    <source>
        <dbReference type="ARBA" id="ARBA00022694"/>
    </source>
</evidence>
<evidence type="ECO:0000313" key="10">
    <source>
        <dbReference type="EMBL" id="JAS79065.1"/>
    </source>
</evidence>
<accession>A0A1B6HWQ8</accession>
<evidence type="ECO:0000256" key="6">
    <source>
        <dbReference type="ARBA" id="ARBA00079393"/>
    </source>
</evidence>
<sequence>MNGLKDVSDLNGTDKISSEVCVKLTELGCCGMCSLRYYGETSAEYFRDFHKSIVDKKYSTQVLSETENPLKRPANNACIACLGMLQPPMCDKVIDKIVEAVSKEDYDNPTFNVAFTLPVSFYLRAHALLVLLADSYPDHIRTHLPLGLVTVGVKDAWKYVFTDQLAKRINKTFSNESDLKIQINIQYEDDHAEIECLLDMYPNKFNEQKIKAKKLRHLKGPTLLYSRKTVESVLTLEDRDRFARYYPIPPAVPTHAAVCNNVFFEHNCIYVAGRYNKLVRGLPQTAWLVQDQRKLETSVHELIGESVQAVTRAQGNKLIASGREDVDVRMLGSGRPFVVELMGPRHVMLSDQEIQELEIRINTHGAGRIAVHNLKIVPKSSLELLKKGEELKRKTYVAYCAARALDRARLEDVTKKAPVTLQQKTPVRVLHRRPIATRAKVVHWMEVSDIKHSQENDTTYFKLTLNTQAGTYIKEFIHGDFGRTKPSLGDILGGVSADCLALDVQSIELDWPPA</sequence>
<dbReference type="Pfam" id="PF21238">
    <property type="entry name" value="Pus10_C"/>
    <property type="match status" value="1"/>
</dbReference>
<dbReference type="EMBL" id="GECU01028641">
    <property type="protein sequence ID" value="JAS79065.1"/>
    <property type="molecule type" value="Transcribed_RNA"/>
</dbReference>
<dbReference type="GO" id="GO:0031119">
    <property type="term" value="P:tRNA pseudouridine synthesis"/>
    <property type="evidence" value="ECO:0007669"/>
    <property type="project" value="TreeGrafter"/>
</dbReference>
<dbReference type="Gene3D" id="3.30.70.2510">
    <property type="match status" value="1"/>
</dbReference>
<dbReference type="GO" id="GO:0003723">
    <property type="term" value="F:RNA binding"/>
    <property type="evidence" value="ECO:0007669"/>
    <property type="project" value="InterPro"/>
</dbReference>
<reference evidence="10" key="1">
    <citation type="submission" date="2015-11" db="EMBL/GenBank/DDBJ databases">
        <title>De novo transcriptome assembly of four potential Pierce s Disease insect vectors from Arizona vineyards.</title>
        <authorList>
            <person name="Tassone E.E."/>
        </authorList>
    </citation>
    <scope>NUCLEOTIDE SEQUENCE</scope>
</reference>
<dbReference type="SUPFAM" id="SSF55120">
    <property type="entry name" value="Pseudouridine synthase"/>
    <property type="match status" value="1"/>
</dbReference>
<dbReference type="NCBIfam" id="TIGR01213">
    <property type="entry name" value="pseudo_Pus10arc"/>
    <property type="match status" value="1"/>
</dbReference>
<dbReference type="InterPro" id="IPR048742">
    <property type="entry name" value="Pus10_N_euk"/>
</dbReference>
<evidence type="ECO:0000256" key="4">
    <source>
        <dbReference type="ARBA" id="ARBA00023235"/>
    </source>
</evidence>
<dbReference type="PANTHER" id="PTHR21568:SF0">
    <property type="entry name" value="TRNA PSEUDOURIDINE SYNTHASE PUS10"/>
    <property type="match status" value="1"/>
</dbReference>
<dbReference type="EC" id="5.4.99.25" evidence="2"/>
<keyword evidence="4" id="KW-0413">Isomerase</keyword>
<gene>
    <name evidence="10" type="ORF">g.17016</name>
</gene>
<dbReference type="FunFam" id="3.30.70.3190:FF:000001">
    <property type="entry name" value="tRNA pseudouridine synthase Pus10"/>
    <property type="match status" value="1"/>
</dbReference>
<organism evidence="10">
    <name type="scientific">Homalodisca liturata</name>
    <dbReference type="NCBI Taxonomy" id="320908"/>
    <lineage>
        <taxon>Eukaryota</taxon>
        <taxon>Metazoa</taxon>
        <taxon>Ecdysozoa</taxon>
        <taxon>Arthropoda</taxon>
        <taxon>Hexapoda</taxon>
        <taxon>Insecta</taxon>
        <taxon>Pterygota</taxon>
        <taxon>Neoptera</taxon>
        <taxon>Paraneoptera</taxon>
        <taxon>Hemiptera</taxon>
        <taxon>Auchenorrhyncha</taxon>
        <taxon>Membracoidea</taxon>
        <taxon>Cicadellidae</taxon>
        <taxon>Cicadellinae</taxon>
        <taxon>Proconiini</taxon>
        <taxon>Homalodisca</taxon>
    </lineage>
</organism>
<dbReference type="InterPro" id="IPR039894">
    <property type="entry name" value="Pus10-like"/>
</dbReference>
<protein>
    <recommendedName>
        <fullName evidence="2">tRNA pseudouridine(55) synthase</fullName>
        <ecNumber evidence="2">5.4.99.25</ecNumber>
    </recommendedName>
    <alternativeName>
        <fullName evidence="7">tRNA pseudouridine 55 synthase</fullName>
    </alternativeName>
    <alternativeName>
        <fullName evidence="5">tRNA pseudouridylate synthase</fullName>
    </alternativeName>
    <alternativeName>
        <fullName evidence="6">tRNA-uridine isomerase</fullName>
    </alternativeName>
</protein>
<evidence type="ECO:0000259" key="9">
    <source>
        <dbReference type="Pfam" id="PF21238"/>
    </source>
</evidence>
<feature type="domain" description="Pus10-like C-terminal" evidence="9">
    <location>
        <begin position="270"/>
        <end position="508"/>
    </location>
</feature>
<comment type="similarity">
    <text evidence="1">Belongs to the pseudouridine synthase Pus10 family.</text>
</comment>
<dbReference type="PANTHER" id="PTHR21568">
    <property type="entry name" value="TRNA PSEUDOURIDINE SYNTHASE PUS10"/>
    <property type="match status" value="1"/>
</dbReference>
<dbReference type="Pfam" id="PF21237">
    <property type="entry name" value="Pus10_N_euk"/>
    <property type="match status" value="1"/>
</dbReference>
<evidence type="ECO:0000256" key="7">
    <source>
        <dbReference type="ARBA" id="ARBA00083669"/>
    </source>
</evidence>